<dbReference type="GO" id="GO:0005524">
    <property type="term" value="F:ATP binding"/>
    <property type="evidence" value="ECO:0007669"/>
    <property type="project" value="UniProtKB-KW"/>
</dbReference>
<evidence type="ECO:0000256" key="3">
    <source>
        <dbReference type="ARBA" id="ARBA00022840"/>
    </source>
</evidence>
<reference evidence="6" key="1">
    <citation type="submission" date="2022-11" db="UniProtKB">
        <authorList>
            <consortium name="WormBaseParasite"/>
        </authorList>
    </citation>
    <scope>IDENTIFICATION</scope>
</reference>
<proteinExistence type="predicted"/>
<dbReference type="InterPro" id="IPR027417">
    <property type="entry name" value="P-loop_NTPase"/>
</dbReference>
<keyword evidence="3" id="KW-0067">ATP-binding</keyword>
<dbReference type="SUPFAM" id="SSF52540">
    <property type="entry name" value="P-loop containing nucleoside triphosphate hydrolases"/>
    <property type="match status" value="1"/>
</dbReference>
<dbReference type="PROSITE" id="PS51193">
    <property type="entry name" value="HELICASE_ATP_BIND_2"/>
    <property type="match status" value="1"/>
</dbReference>
<dbReference type="GO" id="GO:0045910">
    <property type="term" value="P:negative regulation of DNA recombination"/>
    <property type="evidence" value="ECO:0007669"/>
    <property type="project" value="TreeGrafter"/>
</dbReference>
<evidence type="ECO:0000256" key="2">
    <source>
        <dbReference type="ARBA" id="ARBA00022801"/>
    </source>
</evidence>
<keyword evidence="5" id="KW-1185">Reference proteome</keyword>
<evidence type="ECO:0000313" key="6">
    <source>
        <dbReference type="WBParaSite" id="PSU_v2.g10909.t1"/>
    </source>
</evidence>
<dbReference type="GO" id="GO:1904430">
    <property type="term" value="P:negative regulation of t-circle formation"/>
    <property type="evidence" value="ECO:0007669"/>
    <property type="project" value="TreeGrafter"/>
</dbReference>
<keyword evidence="1" id="KW-0547">Nucleotide-binding</keyword>
<evidence type="ECO:0000259" key="4">
    <source>
        <dbReference type="PROSITE" id="PS51193"/>
    </source>
</evidence>
<dbReference type="GO" id="GO:0005634">
    <property type="term" value="C:nucleus"/>
    <property type="evidence" value="ECO:0007669"/>
    <property type="project" value="TreeGrafter"/>
</dbReference>
<feature type="domain" description="Helicase ATP-binding" evidence="4">
    <location>
        <begin position="7"/>
        <end position="117"/>
    </location>
</feature>
<dbReference type="Proteomes" id="UP000887577">
    <property type="component" value="Unplaced"/>
</dbReference>
<keyword evidence="2" id="KW-0378">Hydrolase</keyword>
<evidence type="ECO:0000256" key="1">
    <source>
        <dbReference type="ARBA" id="ARBA00022741"/>
    </source>
</evidence>
<accession>A0A914XVB0</accession>
<dbReference type="PANTHER" id="PTHR11472">
    <property type="entry name" value="DNA REPAIR DEAD HELICASE RAD3/XP-D SUBFAMILY MEMBER"/>
    <property type="match status" value="1"/>
</dbReference>
<dbReference type="GO" id="GO:0010569">
    <property type="term" value="P:regulation of double-strand break repair via homologous recombination"/>
    <property type="evidence" value="ECO:0007669"/>
    <property type="project" value="TreeGrafter"/>
</dbReference>
<organism evidence="5 6">
    <name type="scientific">Panagrolaimus superbus</name>
    <dbReference type="NCBI Taxonomy" id="310955"/>
    <lineage>
        <taxon>Eukaryota</taxon>
        <taxon>Metazoa</taxon>
        <taxon>Ecdysozoa</taxon>
        <taxon>Nematoda</taxon>
        <taxon>Chromadorea</taxon>
        <taxon>Rhabditida</taxon>
        <taxon>Tylenchina</taxon>
        <taxon>Panagrolaimomorpha</taxon>
        <taxon>Panagrolaimoidea</taxon>
        <taxon>Panagrolaimidae</taxon>
        <taxon>Panagrolaimus</taxon>
    </lineage>
</organism>
<dbReference type="Gene3D" id="3.40.50.300">
    <property type="entry name" value="P-loop containing nucleotide triphosphate hydrolases"/>
    <property type="match status" value="1"/>
</dbReference>
<dbReference type="GO" id="GO:0003678">
    <property type="term" value="F:DNA helicase activity"/>
    <property type="evidence" value="ECO:0007669"/>
    <property type="project" value="TreeGrafter"/>
</dbReference>
<sequence>MHIEEICGTQVEFPFEPYDCQKKYMKNVIEAIETSCNAALESPTGTGKTLSLLCASLAWLEKYKSFNRPKILDSNGTINPIAAKNENSQLFPTIIYASRTHSQLQQVVRELNKTRYK</sequence>
<dbReference type="GO" id="GO:0016787">
    <property type="term" value="F:hydrolase activity"/>
    <property type="evidence" value="ECO:0007669"/>
    <property type="project" value="UniProtKB-KW"/>
</dbReference>
<dbReference type="PANTHER" id="PTHR11472:SF34">
    <property type="entry name" value="REGULATOR OF TELOMERE ELONGATION HELICASE 1"/>
    <property type="match status" value="1"/>
</dbReference>
<dbReference type="InterPro" id="IPR014013">
    <property type="entry name" value="Helic_SF1/SF2_ATP-bd_DinG/Rad3"/>
</dbReference>
<dbReference type="GO" id="GO:0090657">
    <property type="term" value="P:telomeric loop disassembly"/>
    <property type="evidence" value="ECO:0007669"/>
    <property type="project" value="TreeGrafter"/>
</dbReference>
<protein>
    <submittedName>
        <fullName evidence="6">Helicase ATP-binding domain-containing protein</fullName>
    </submittedName>
</protein>
<name>A0A914XVB0_9BILA</name>
<dbReference type="AlphaFoldDB" id="A0A914XVB0"/>
<dbReference type="GO" id="GO:0070182">
    <property type="term" value="F:DNA polymerase binding"/>
    <property type="evidence" value="ECO:0007669"/>
    <property type="project" value="TreeGrafter"/>
</dbReference>
<dbReference type="InterPro" id="IPR045028">
    <property type="entry name" value="DinG/Rad3-like"/>
</dbReference>
<evidence type="ECO:0000313" key="5">
    <source>
        <dbReference type="Proteomes" id="UP000887577"/>
    </source>
</evidence>
<dbReference type="WBParaSite" id="PSU_v2.g10909.t1">
    <property type="protein sequence ID" value="PSU_v2.g10909.t1"/>
    <property type="gene ID" value="PSU_v2.g10909"/>
</dbReference>